<dbReference type="InterPro" id="IPR050109">
    <property type="entry name" value="HTH-type_TetR-like_transc_reg"/>
</dbReference>
<feature type="domain" description="HTH tetR-type" evidence="3">
    <location>
        <begin position="18"/>
        <end position="78"/>
    </location>
</feature>
<evidence type="ECO:0000256" key="2">
    <source>
        <dbReference type="PROSITE-ProRule" id="PRU00335"/>
    </source>
</evidence>
<dbReference type="Gene3D" id="1.10.357.10">
    <property type="entry name" value="Tetracycline Repressor, domain 2"/>
    <property type="match status" value="1"/>
</dbReference>
<evidence type="ECO:0000256" key="1">
    <source>
        <dbReference type="ARBA" id="ARBA00023125"/>
    </source>
</evidence>
<feature type="DNA-binding region" description="H-T-H motif" evidence="2">
    <location>
        <begin position="41"/>
        <end position="60"/>
    </location>
</feature>
<evidence type="ECO:0000259" key="3">
    <source>
        <dbReference type="PROSITE" id="PS50977"/>
    </source>
</evidence>
<evidence type="ECO:0000313" key="5">
    <source>
        <dbReference type="Proteomes" id="UP001527866"/>
    </source>
</evidence>
<dbReference type="InterPro" id="IPR009057">
    <property type="entry name" value="Homeodomain-like_sf"/>
</dbReference>
<dbReference type="PANTHER" id="PTHR30055">
    <property type="entry name" value="HTH-TYPE TRANSCRIPTIONAL REGULATOR RUTR"/>
    <property type="match status" value="1"/>
</dbReference>
<dbReference type="RefSeq" id="WP_270685752.1">
    <property type="nucleotide sequence ID" value="NZ_JAQFWQ010000027.1"/>
</dbReference>
<comment type="caution">
    <text evidence="4">The sequence shown here is derived from an EMBL/GenBank/DDBJ whole genome shotgun (WGS) entry which is preliminary data.</text>
</comment>
<dbReference type="InterPro" id="IPR001647">
    <property type="entry name" value="HTH_TetR"/>
</dbReference>
<dbReference type="EMBL" id="JAQFWQ010000027">
    <property type="protein sequence ID" value="MDA2811297.1"/>
    <property type="molecule type" value="Genomic_DNA"/>
</dbReference>
<dbReference type="Pfam" id="PF00440">
    <property type="entry name" value="TetR_N"/>
    <property type="match status" value="1"/>
</dbReference>
<name>A0ABT4U2X0_9ACTN</name>
<evidence type="ECO:0000313" key="4">
    <source>
        <dbReference type="EMBL" id="MDA2811297.1"/>
    </source>
</evidence>
<keyword evidence="5" id="KW-1185">Reference proteome</keyword>
<accession>A0ABT4U2X0</accession>
<organism evidence="4 5">
    <name type="scientific">Nocardiopsis endophytica</name>
    <dbReference type="NCBI Taxonomy" id="3018445"/>
    <lineage>
        <taxon>Bacteria</taxon>
        <taxon>Bacillati</taxon>
        <taxon>Actinomycetota</taxon>
        <taxon>Actinomycetes</taxon>
        <taxon>Streptosporangiales</taxon>
        <taxon>Nocardiopsidaceae</taxon>
        <taxon>Nocardiopsis</taxon>
    </lineage>
</organism>
<dbReference type="SUPFAM" id="SSF46689">
    <property type="entry name" value="Homeodomain-like"/>
    <property type="match status" value="1"/>
</dbReference>
<proteinExistence type="predicted"/>
<dbReference type="PROSITE" id="PS50977">
    <property type="entry name" value="HTH_TETR_2"/>
    <property type="match status" value="1"/>
</dbReference>
<dbReference type="PANTHER" id="PTHR30055:SF242">
    <property type="entry name" value="HTH-TYPE TRANSCRIPTIONAL REPRESSOR KSTR"/>
    <property type="match status" value="1"/>
</dbReference>
<dbReference type="Proteomes" id="UP001527866">
    <property type="component" value="Unassembled WGS sequence"/>
</dbReference>
<dbReference type="InterPro" id="IPR041642">
    <property type="entry name" value="KstR_C"/>
</dbReference>
<keyword evidence="1 2" id="KW-0238">DNA-binding</keyword>
<dbReference type="Pfam" id="PF17925">
    <property type="entry name" value="TetR_C_20"/>
    <property type="match status" value="1"/>
</dbReference>
<reference evidence="4 5" key="1">
    <citation type="submission" date="2023-01" db="EMBL/GenBank/DDBJ databases">
        <title>Draft genome sequence of Nocardiopsis sp. RSe5-2 isolated from halophytes.</title>
        <authorList>
            <person name="Duangmal K."/>
            <person name="Chantavorakit T."/>
        </authorList>
    </citation>
    <scope>NUCLEOTIDE SEQUENCE [LARGE SCALE GENOMIC DNA]</scope>
    <source>
        <strain evidence="4 5">RSe5-2</strain>
    </source>
</reference>
<gene>
    <name evidence="4" type="ORF">O4J56_11700</name>
</gene>
<dbReference type="PRINTS" id="PR00455">
    <property type="entry name" value="HTHTETR"/>
</dbReference>
<sequence>MSAQPAEQNVSARERNERRRRGRILRAAAALAARGGLENVHMRDVADRADVALATLYRYYPSKTHLMVAVLAAEIASLDESIRRRPLVGEGPGERAAAVLVRTARWIMREPDLADAMLRAANSADASVVDWRSSVQDRLTSVVLYSAYGPDAAEEPGARSRLLARALHEVWTQELVLLLHGSTTLDELETTINEVAPRLLDDRPADARAR</sequence>
<protein>
    <submittedName>
        <fullName evidence="4">TetR family transcriptional regulator</fullName>
    </submittedName>
</protein>